<accession>A0A1S0TS63</accession>
<dbReference type="RefSeq" id="XP_003145638.2">
    <property type="nucleotide sequence ID" value="XM_003145590.2"/>
</dbReference>
<dbReference type="EMBL" id="JH712123">
    <property type="protein sequence ID" value="EFO18433.2"/>
    <property type="molecule type" value="Genomic_DNA"/>
</dbReference>
<sequence length="81" mass="9008">MSFVITYDHMADVLAIRPAIFLIAYELPDSFLFSTKTVVISFTPNDSTHITRPNRKNNSHVVISGLSKISGIVSEAWALLE</sequence>
<dbReference type="KEGG" id="loa:LOAG_10064"/>
<dbReference type="GeneID" id="9947503"/>
<dbReference type="InParanoid" id="A0A1S0TS63"/>
<evidence type="ECO:0000313" key="1">
    <source>
        <dbReference type="EMBL" id="EFO18433.2"/>
    </source>
</evidence>
<protein>
    <submittedName>
        <fullName evidence="1">Uncharacterized protein</fullName>
    </submittedName>
</protein>
<organism evidence="1">
    <name type="scientific">Loa loa</name>
    <name type="common">Eye worm</name>
    <name type="synonym">Filaria loa</name>
    <dbReference type="NCBI Taxonomy" id="7209"/>
    <lineage>
        <taxon>Eukaryota</taxon>
        <taxon>Metazoa</taxon>
        <taxon>Ecdysozoa</taxon>
        <taxon>Nematoda</taxon>
        <taxon>Chromadorea</taxon>
        <taxon>Rhabditida</taxon>
        <taxon>Spirurina</taxon>
        <taxon>Spiruromorpha</taxon>
        <taxon>Filarioidea</taxon>
        <taxon>Onchocercidae</taxon>
        <taxon>Loa</taxon>
    </lineage>
</organism>
<gene>
    <name evidence="1" type="ORF">LOAG_10064</name>
</gene>
<name>A0A1S0TS63_LOALO</name>
<reference evidence="1" key="1">
    <citation type="submission" date="2012-04" db="EMBL/GenBank/DDBJ databases">
        <title>The Genome Sequence of Loa loa.</title>
        <authorList>
            <consortium name="The Broad Institute Genome Sequencing Platform"/>
            <consortium name="Broad Institute Genome Sequencing Center for Infectious Disease"/>
            <person name="Nutman T.B."/>
            <person name="Fink D.L."/>
            <person name="Russ C."/>
            <person name="Young S."/>
            <person name="Zeng Q."/>
            <person name="Gargeya S."/>
            <person name="Alvarado L."/>
            <person name="Berlin A."/>
            <person name="Chapman S.B."/>
            <person name="Chen Z."/>
            <person name="Freedman E."/>
            <person name="Gellesch M."/>
            <person name="Goldberg J."/>
            <person name="Griggs A."/>
            <person name="Gujja S."/>
            <person name="Heilman E.R."/>
            <person name="Heiman D."/>
            <person name="Howarth C."/>
            <person name="Mehta T."/>
            <person name="Neiman D."/>
            <person name="Pearson M."/>
            <person name="Roberts A."/>
            <person name="Saif S."/>
            <person name="Shea T."/>
            <person name="Shenoy N."/>
            <person name="Sisk P."/>
            <person name="Stolte C."/>
            <person name="Sykes S."/>
            <person name="White J."/>
            <person name="Yandava C."/>
            <person name="Haas B."/>
            <person name="Henn M.R."/>
            <person name="Nusbaum C."/>
            <person name="Birren B."/>
        </authorList>
    </citation>
    <scope>NUCLEOTIDE SEQUENCE [LARGE SCALE GENOMIC DNA]</scope>
</reference>
<dbReference type="AlphaFoldDB" id="A0A1S0TS63"/>
<proteinExistence type="predicted"/>
<dbReference type="CTD" id="9947503"/>